<dbReference type="Gene3D" id="3.10.310.70">
    <property type="match status" value="1"/>
</dbReference>
<proteinExistence type="predicted"/>
<dbReference type="Gene3D" id="3.20.20.140">
    <property type="entry name" value="Metal-dependent hydrolases"/>
    <property type="match status" value="2"/>
</dbReference>
<dbReference type="GO" id="GO:0016810">
    <property type="term" value="F:hydrolase activity, acting on carbon-nitrogen (but not peptide) bonds"/>
    <property type="evidence" value="ECO:0007669"/>
    <property type="project" value="InterPro"/>
</dbReference>
<dbReference type="AlphaFoldDB" id="A0A934X7B1"/>
<evidence type="ECO:0000259" key="1">
    <source>
        <dbReference type="Pfam" id="PF07969"/>
    </source>
</evidence>
<organism evidence="2 3">
    <name type="scientific">Candidatus Phosphoribacter hodrii</name>
    <dbReference type="NCBI Taxonomy" id="2953743"/>
    <lineage>
        <taxon>Bacteria</taxon>
        <taxon>Bacillati</taxon>
        <taxon>Actinomycetota</taxon>
        <taxon>Actinomycetes</taxon>
        <taxon>Micrococcales</taxon>
        <taxon>Dermatophilaceae</taxon>
        <taxon>Candidatus Phosphoribacter</taxon>
    </lineage>
</organism>
<dbReference type="Proteomes" id="UP000718281">
    <property type="component" value="Unassembled WGS sequence"/>
</dbReference>
<dbReference type="SUPFAM" id="SSF51338">
    <property type="entry name" value="Composite domain of metallo-dependent hydrolases"/>
    <property type="match status" value="1"/>
</dbReference>
<dbReference type="Gene3D" id="2.30.40.10">
    <property type="entry name" value="Urease, subunit C, domain 1"/>
    <property type="match status" value="2"/>
</dbReference>
<name>A0A934X7B1_9MICO</name>
<dbReference type="SUPFAM" id="SSF51556">
    <property type="entry name" value="Metallo-dependent hydrolases"/>
    <property type="match status" value="1"/>
</dbReference>
<dbReference type="PANTHER" id="PTHR22642:SF2">
    <property type="entry name" value="PROTEIN LONG AFTER FAR-RED 3"/>
    <property type="match status" value="1"/>
</dbReference>
<accession>A0A934X7B1</accession>
<dbReference type="PANTHER" id="PTHR22642">
    <property type="entry name" value="IMIDAZOLONEPROPIONASE"/>
    <property type="match status" value="1"/>
</dbReference>
<dbReference type="EMBL" id="JADIXZ010000004">
    <property type="protein sequence ID" value="MBK6301508.1"/>
    <property type="molecule type" value="Genomic_DNA"/>
</dbReference>
<dbReference type="InterPro" id="IPR032466">
    <property type="entry name" value="Metal_Hydrolase"/>
</dbReference>
<dbReference type="InterPro" id="IPR013108">
    <property type="entry name" value="Amidohydro_3"/>
</dbReference>
<dbReference type="Pfam" id="PF07969">
    <property type="entry name" value="Amidohydro_3"/>
    <property type="match status" value="1"/>
</dbReference>
<comment type="caution">
    <text evidence="2">The sequence shown here is derived from an EMBL/GenBank/DDBJ whole genome shotgun (WGS) entry which is preliminary data.</text>
</comment>
<protein>
    <submittedName>
        <fullName evidence="2">Amidohydrolase family protein</fullName>
    </submittedName>
</protein>
<reference evidence="2 3" key="1">
    <citation type="submission" date="2020-10" db="EMBL/GenBank/DDBJ databases">
        <title>Connecting structure to function with the recovery of over 1000 high-quality activated sludge metagenome-assembled genomes encoding full-length rRNA genes using long-read sequencing.</title>
        <authorList>
            <person name="Singleton C.M."/>
            <person name="Petriglieri F."/>
            <person name="Kristensen J.M."/>
            <person name="Kirkegaard R.H."/>
            <person name="Michaelsen T.Y."/>
            <person name="Andersen M.H."/>
            <person name="Karst S.M."/>
            <person name="Dueholm M.S."/>
            <person name="Nielsen P.H."/>
            <person name="Albertsen M."/>
        </authorList>
    </citation>
    <scope>NUCLEOTIDE SEQUENCE [LARGE SCALE GENOMIC DNA]</scope>
    <source>
        <strain evidence="2">AalE_18-Q3-R2-46_BAT3C.188</strain>
    </source>
</reference>
<feature type="domain" description="Amidohydrolase 3" evidence="1">
    <location>
        <begin position="56"/>
        <end position="556"/>
    </location>
</feature>
<sequence>MTLPTNPLILHGCPIHPGGGRPPVEAIAIDGDRIVATGSLGEVRAAVGGAAYEKQLSGGALLPAFADPHQHAFLVAADPNVDVLHGCADIPDLLTRVAEIARSGMPSGWVRVHGSLPLDLAERHSPTAADLDSVCSDRPVHVLARTYHESVVNSAGLAALGITNTTPDPPGGEIVRDRRGRPTGVLIESASFLAEAASRLDDPTLWAQRLRAHGRRLAEHGIVRIGDGAVPAVAAAEFVRTLADVGIEARPLLVGSRIDEPGVGVGAGAGGTSKVLIDGGERCHFCFDTTQLRRIWVAAFGAALGPDAKLARALSRASGRPRKDALGWHTGLRLTSAERLGELLRGAADTGGGLALHAVGNGAVAGVLDALAAERTRSGGGAGAGVDTGDGANVRIEHALTLDGELARRLGAAGLPVVTQPGFLRTHARQLVTIPPPAPLMLFPLRSLLSHGAQLAFGSDYPAADLSPWPAIAAAVTRASGIPGRTVHPEQALTLAEALDATTATAARVLGVTDTGVLAAGLRADLQWVDADPFAVAPEALADIRARAVWHDGVQLVGDLASGISGPADT</sequence>
<evidence type="ECO:0000313" key="3">
    <source>
        <dbReference type="Proteomes" id="UP000718281"/>
    </source>
</evidence>
<evidence type="ECO:0000313" key="2">
    <source>
        <dbReference type="EMBL" id="MBK6301508.1"/>
    </source>
</evidence>
<dbReference type="InterPro" id="IPR011059">
    <property type="entry name" value="Metal-dep_hydrolase_composite"/>
</dbReference>
<gene>
    <name evidence="2" type="ORF">IPF40_10850</name>
</gene>